<protein>
    <recommendedName>
        <fullName evidence="4">Lipoprotein</fullName>
    </recommendedName>
</protein>
<comment type="caution">
    <text evidence="2">The sequence shown here is derived from an EMBL/GenBank/DDBJ whole genome shotgun (WGS) entry which is preliminary data.</text>
</comment>
<sequence length="101" mass="10861">MTRSLLLLAMLILAGCASPAPGFIGAPRHDITLDGVDFAVFVKPNEAEVIRLGYLRRKDRDRIPGLMMQAAAKASGCDAIPHSMVTRIPGDTGEARITLRC</sequence>
<keyword evidence="1" id="KW-0732">Signal</keyword>
<name>A0A6L6IW57_9RHOB</name>
<evidence type="ECO:0000256" key="1">
    <source>
        <dbReference type="SAM" id="SignalP"/>
    </source>
</evidence>
<proteinExistence type="predicted"/>
<evidence type="ECO:0008006" key="4">
    <source>
        <dbReference type="Google" id="ProtNLM"/>
    </source>
</evidence>
<dbReference type="EMBL" id="WMII01000007">
    <property type="protein sequence ID" value="MTH64443.1"/>
    <property type="molecule type" value="Genomic_DNA"/>
</dbReference>
<dbReference type="PROSITE" id="PS51257">
    <property type="entry name" value="PROKAR_LIPOPROTEIN"/>
    <property type="match status" value="1"/>
</dbReference>
<evidence type="ECO:0000313" key="2">
    <source>
        <dbReference type="EMBL" id="MTH64443.1"/>
    </source>
</evidence>
<accession>A0A6L6IW57</accession>
<keyword evidence="3" id="KW-1185">Reference proteome</keyword>
<dbReference type="AlphaFoldDB" id="A0A6L6IW57"/>
<reference evidence="2 3" key="1">
    <citation type="submission" date="2019-11" db="EMBL/GenBank/DDBJ databases">
        <authorList>
            <person name="Dong K."/>
        </authorList>
    </citation>
    <scope>NUCLEOTIDE SEQUENCE [LARGE SCALE GENOMIC DNA]</scope>
    <source>
        <strain evidence="2 3">DK608</strain>
    </source>
</reference>
<dbReference type="Proteomes" id="UP000478740">
    <property type="component" value="Unassembled WGS sequence"/>
</dbReference>
<feature type="chain" id="PRO_5027087604" description="Lipoprotein" evidence="1">
    <location>
        <begin position="20"/>
        <end position="101"/>
    </location>
</feature>
<feature type="signal peptide" evidence="1">
    <location>
        <begin position="1"/>
        <end position="19"/>
    </location>
</feature>
<dbReference type="RefSeq" id="WP_155044303.1">
    <property type="nucleotide sequence ID" value="NZ_WMIH01000007.1"/>
</dbReference>
<gene>
    <name evidence="2" type="ORF">GL284_09170</name>
</gene>
<evidence type="ECO:0000313" key="3">
    <source>
        <dbReference type="Proteomes" id="UP000478740"/>
    </source>
</evidence>
<organism evidence="2 3">
    <name type="scientific">Paracoccus shanxieyensis</name>
    <dbReference type="NCBI Taxonomy" id="2675752"/>
    <lineage>
        <taxon>Bacteria</taxon>
        <taxon>Pseudomonadati</taxon>
        <taxon>Pseudomonadota</taxon>
        <taxon>Alphaproteobacteria</taxon>
        <taxon>Rhodobacterales</taxon>
        <taxon>Paracoccaceae</taxon>
        <taxon>Paracoccus</taxon>
    </lineage>
</organism>